<evidence type="ECO:0000256" key="1">
    <source>
        <dbReference type="ARBA" id="ARBA00022574"/>
    </source>
</evidence>
<dbReference type="PROSITE" id="PS50294">
    <property type="entry name" value="WD_REPEATS_REGION"/>
    <property type="match status" value="3"/>
</dbReference>
<dbReference type="PANTHER" id="PTHR19856:SF0">
    <property type="entry name" value="WD REPEAT-CONTAINING PROTEIN 1"/>
    <property type="match status" value="1"/>
</dbReference>
<feature type="repeat" description="WD" evidence="3">
    <location>
        <begin position="201"/>
        <end position="242"/>
    </location>
</feature>
<proteinExistence type="predicted"/>
<dbReference type="FunFam" id="2.130.10.10:FF:000102">
    <property type="entry name" value="Actin-interacting protein 1"/>
    <property type="match status" value="1"/>
</dbReference>
<protein>
    <submittedName>
        <fullName evidence="4">Uncharacterized protein</fullName>
    </submittedName>
</protein>
<evidence type="ECO:0000256" key="2">
    <source>
        <dbReference type="ARBA" id="ARBA00022737"/>
    </source>
</evidence>
<accession>A0A0V1PVL8</accession>
<feature type="repeat" description="WD" evidence="3">
    <location>
        <begin position="57"/>
        <end position="89"/>
    </location>
</feature>
<evidence type="ECO:0000313" key="5">
    <source>
        <dbReference type="Proteomes" id="UP000054251"/>
    </source>
</evidence>
<comment type="caution">
    <text evidence="4">The sequence shown here is derived from an EMBL/GenBank/DDBJ whole genome shotgun (WGS) entry which is preliminary data.</text>
</comment>
<dbReference type="Pfam" id="PF00400">
    <property type="entry name" value="WD40"/>
    <property type="match status" value="6"/>
</dbReference>
<dbReference type="InterPro" id="IPR001680">
    <property type="entry name" value="WD40_rpt"/>
</dbReference>
<organism evidence="4 5">
    <name type="scientific">Debaryomyces fabryi</name>
    <dbReference type="NCBI Taxonomy" id="58627"/>
    <lineage>
        <taxon>Eukaryota</taxon>
        <taxon>Fungi</taxon>
        <taxon>Dikarya</taxon>
        <taxon>Ascomycota</taxon>
        <taxon>Saccharomycotina</taxon>
        <taxon>Pichiomycetes</taxon>
        <taxon>Debaryomycetaceae</taxon>
        <taxon>Debaryomyces</taxon>
    </lineage>
</organism>
<evidence type="ECO:0000313" key="4">
    <source>
        <dbReference type="EMBL" id="KSA00329.1"/>
    </source>
</evidence>
<reference evidence="4 5" key="1">
    <citation type="submission" date="2015-11" db="EMBL/GenBank/DDBJ databases">
        <title>The genome of Debaryomyces fabryi.</title>
        <authorList>
            <person name="Tafer H."/>
            <person name="Lopandic K."/>
        </authorList>
    </citation>
    <scope>NUCLEOTIDE SEQUENCE [LARGE SCALE GENOMIC DNA]</scope>
    <source>
        <strain evidence="4 5">CBS 789</strain>
    </source>
</reference>
<dbReference type="CDD" id="cd00200">
    <property type="entry name" value="WD40"/>
    <property type="match status" value="1"/>
</dbReference>
<gene>
    <name evidence="4" type="ORF">AC631_03894</name>
</gene>
<sequence>MTITPGKLYPPQPSTVRAQSLHLSYDPINDRIAYPNGKSIIVRPLDPKNTTIDARQFTKHVHTTTAATFAPSGNYIASGDESGQVKIWDTAVLGGSSDGKESSFEQPYIKSEFQILSGPIKDIAWDADNSRVIAVGQGKDKFGHCFTWDSGNSIGEIQGHSSTINAVAIKPQRPYRAATVSDDKALVFFNGPPFKFDKSIRGNHTNTIRDVSFSPDGKWLVSVGSDRLIVIYDGKTGEFVTKIENAHDGGIFGVSWFKDSSKFVTCSADNTIKSWDVESAKLGETYVIDSSVTVDNQQVGVIVANDYIVSLSFNGNLNYFKENEKDLVFVLSGHQQPLTTVKYKSENELLFTGGSDGSIYQREVGEKDKSTLNPIPSAIGDSKTKHGNYVVDIVSSGKEELITSGWDDTLKIWNDKDLATTIPLESGQPKQVLQVTESSVIVLFESKLELYSKTAGSLNKVTAVDLEFSASSIAFVSSNKLLVTNLTSNTVEEYSIDSSSITKLSTSFPQGRAPPTLVRVSPDGKYAAVADSSGKYTVYNTSDRSVVTTRWAFHSSKVLDAKWTNDSKFIISVGLDSGIFIYSVEKPSKVLKFPLAHQNGVSGVEWTAYEFNDKKSATFITTGLDGVIKTWNVDLSVY</sequence>
<dbReference type="Proteomes" id="UP000054251">
    <property type="component" value="Unassembled WGS sequence"/>
</dbReference>
<feature type="repeat" description="WD" evidence="3">
    <location>
        <begin position="331"/>
        <end position="359"/>
    </location>
</feature>
<dbReference type="GO" id="GO:0051015">
    <property type="term" value="F:actin filament binding"/>
    <property type="evidence" value="ECO:0007669"/>
    <property type="project" value="TreeGrafter"/>
</dbReference>
<dbReference type="PROSITE" id="PS50082">
    <property type="entry name" value="WD_REPEATS_2"/>
    <property type="match status" value="4"/>
</dbReference>
<dbReference type="SMART" id="SM00320">
    <property type="entry name" value="WD40"/>
    <property type="match status" value="10"/>
</dbReference>
<dbReference type="PANTHER" id="PTHR19856">
    <property type="entry name" value="WD-REPEATCONTAINING PROTEIN WDR1"/>
    <property type="match status" value="1"/>
</dbReference>
<evidence type="ECO:0000256" key="3">
    <source>
        <dbReference type="PROSITE-ProRule" id="PRU00221"/>
    </source>
</evidence>
<dbReference type="OrthoDB" id="2306at2759"/>
<dbReference type="GeneID" id="26840903"/>
<dbReference type="AlphaFoldDB" id="A0A0V1PVL8"/>
<dbReference type="InterPro" id="IPR015943">
    <property type="entry name" value="WD40/YVTN_repeat-like_dom_sf"/>
</dbReference>
<keyword evidence="5" id="KW-1185">Reference proteome</keyword>
<keyword evidence="2" id="KW-0677">Repeat</keyword>
<dbReference type="SUPFAM" id="SSF50978">
    <property type="entry name" value="WD40 repeat-like"/>
    <property type="match status" value="2"/>
</dbReference>
<dbReference type="InterPro" id="IPR036322">
    <property type="entry name" value="WD40_repeat_dom_sf"/>
</dbReference>
<dbReference type="GO" id="GO:0030042">
    <property type="term" value="P:actin filament depolymerization"/>
    <property type="evidence" value="ECO:0007669"/>
    <property type="project" value="TreeGrafter"/>
</dbReference>
<dbReference type="GO" id="GO:0030864">
    <property type="term" value="C:cortical actin cytoskeleton"/>
    <property type="evidence" value="ECO:0007669"/>
    <property type="project" value="TreeGrafter"/>
</dbReference>
<feature type="repeat" description="WD" evidence="3">
    <location>
        <begin position="244"/>
        <end position="285"/>
    </location>
</feature>
<dbReference type="EMBL" id="LMYN01000092">
    <property type="protein sequence ID" value="KSA00329.1"/>
    <property type="molecule type" value="Genomic_DNA"/>
</dbReference>
<dbReference type="RefSeq" id="XP_015466431.1">
    <property type="nucleotide sequence ID" value="XM_015612723.1"/>
</dbReference>
<name>A0A0V1PVL8_9ASCO</name>
<keyword evidence="1 3" id="KW-0853">WD repeat</keyword>
<dbReference type="Gene3D" id="2.130.10.10">
    <property type="entry name" value="YVTN repeat-like/Quinoprotein amine dehydrogenase"/>
    <property type="match status" value="2"/>
</dbReference>